<sequence>MIQTRNWIATTGGPHLLIADEQLSHWQGIERSRDHRDPADQSDYARACRVTTWLGSIACHQGHAVVLSGDAGDIAWYSDGQDDGGFLVQWLGVDDERLIEPALRTPQMRDLLESSGAERLEFETGASGAMWLIDASERGSDLRDNHQALTLRPGSYLAKAAYYSSPGLSIVVREICRISPPHGDAS</sequence>
<dbReference type="RefSeq" id="WP_100230571.1">
    <property type="nucleotide sequence ID" value="NZ_PGVG01000002.1"/>
</dbReference>
<gene>
    <name evidence="1" type="ORF">CVM73_03275</name>
</gene>
<dbReference type="AlphaFoldDB" id="A0A2M8RFI2"/>
<protein>
    <submittedName>
        <fullName evidence="1">Uncharacterized protein</fullName>
    </submittedName>
</protein>
<dbReference type="OrthoDB" id="8224527at2"/>
<keyword evidence="2" id="KW-1185">Reference proteome</keyword>
<evidence type="ECO:0000313" key="2">
    <source>
        <dbReference type="Proteomes" id="UP000231194"/>
    </source>
</evidence>
<dbReference type="Proteomes" id="UP000231194">
    <property type="component" value="Unassembled WGS sequence"/>
</dbReference>
<reference evidence="1 2" key="1">
    <citation type="submission" date="2017-11" db="EMBL/GenBank/DDBJ databases">
        <title>Bradyrhizobium forestalis sp. nov., an efficient nitrogen-fixing bacterium isolated from nodules of forest legume species in the Amazon.</title>
        <authorList>
            <person name="Costa E.M."/>
            <person name="Guimaraes A."/>
            <person name="Carvalho T.S."/>
            <person name="Rodrigues T.L."/>
            <person name="Ribeiro P.R.A."/>
            <person name="Lebbe L."/>
            <person name="Willems A."/>
            <person name="Moreira F.M.S."/>
        </authorList>
    </citation>
    <scope>NUCLEOTIDE SEQUENCE [LARGE SCALE GENOMIC DNA]</scope>
    <source>
        <strain evidence="1 2">INPA54B</strain>
    </source>
</reference>
<proteinExistence type="predicted"/>
<comment type="caution">
    <text evidence="1">The sequence shown here is derived from an EMBL/GenBank/DDBJ whole genome shotgun (WGS) entry which is preliminary data.</text>
</comment>
<organism evidence="1 2">
    <name type="scientific">Bradyrhizobium forestalis</name>
    <dbReference type="NCBI Taxonomy" id="1419263"/>
    <lineage>
        <taxon>Bacteria</taxon>
        <taxon>Pseudomonadati</taxon>
        <taxon>Pseudomonadota</taxon>
        <taxon>Alphaproteobacteria</taxon>
        <taxon>Hyphomicrobiales</taxon>
        <taxon>Nitrobacteraceae</taxon>
        <taxon>Bradyrhizobium</taxon>
    </lineage>
</organism>
<name>A0A2M8RFI2_9BRAD</name>
<dbReference type="EMBL" id="PGVG01000002">
    <property type="protein sequence ID" value="PJG56588.1"/>
    <property type="molecule type" value="Genomic_DNA"/>
</dbReference>
<dbReference type="Pfam" id="PF15589">
    <property type="entry name" value="Imm21"/>
    <property type="match status" value="1"/>
</dbReference>
<dbReference type="InterPro" id="IPR028961">
    <property type="entry name" value="Imm21"/>
</dbReference>
<accession>A0A2M8RFI2</accession>
<evidence type="ECO:0000313" key="1">
    <source>
        <dbReference type="EMBL" id="PJG56588.1"/>
    </source>
</evidence>